<keyword evidence="1" id="KW-0067">ATP-binding</keyword>
<dbReference type="InterPro" id="IPR052396">
    <property type="entry name" value="Meiotic_Drive_Suppr_Kinase"/>
</dbReference>
<dbReference type="SUPFAM" id="SSF56112">
    <property type="entry name" value="Protein kinase-like (PK-like)"/>
    <property type="match status" value="1"/>
</dbReference>
<dbReference type="InterPro" id="IPR011009">
    <property type="entry name" value="Kinase-like_dom_sf"/>
</dbReference>
<evidence type="ECO:0000256" key="1">
    <source>
        <dbReference type="PROSITE-ProRule" id="PRU10141"/>
    </source>
</evidence>
<organism evidence="2 3">
    <name type="scientific">Priestia megaterium</name>
    <name type="common">Bacillus megaterium</name>
    <dbReference type="NCBI Taxonomy" id="1404"/>
    <lineage>
        <taxon>Bacteria</taxon>
        <taxon>Bacillati</taxon>
        <taxon>Bacillota</taxon>
        <taxon>Bacilli</taxon>
        <taxon>Bacillales</taxon>
        <taxon>Bacillaceae</taxon>
        <taxon>Priestia</taxon>
    </lineage>
</organism>
<dbReference type="PROSITE" id="PS00107">
    <property type="entry name" value="PROTEIN_KINASE_ATP"/>
    <property type="match status" value="1"/>
</dbReference>
<keyword evidence="1" id="KW-0547">Nucleotide-binding</keyword>
<name>A0A6H1P218_PRIMG</name>
<keyword evidence="2" id="KW-0418">Kinase</keyword>
<dbReference type="InterPro" id="IPR017441">
    <property type="entry name" value="Protein_kinase_ATP_BS"/>
</dbReference>
<gene>
    <name evidence="2" type="ORF">HFZ78_12775</name>
</gene>
<dbReference type="Proteomes" id="UP000501868">
    <property type="component" value="Chromosome"/>
</dbReference>
<evidence type="ECO:0000313" key="3">
    <source>
        <dbReference type="Proteomes" id="UP000501868"/>
    </source>
</evidence>
<dbReference type="GO" id="GO:0004674">
    <property type="term" value="F:protein serine/threonine kinase activity"/>
    <property type="evidence" value="ECO:0007669"/>
    <property type="project" value="UniProtKB-KW"/>
</dbReference>
<dbReference type="AlphaFoldDB" id="A0A6H1P218"/>
<sequence>MQKAEYINLIETELLPRIQLTSDSPFDPIIVKNMSPLWKTIGRGNYAGVFTLDAHPEWVVKVYGRSPEELKKEIDVYKRLGNHKSYSSLYDYGENYLILKKLNGITLFDAVVKGVPIPEAVIKDIDSGLDYARSVGLNPYDVHGKNVVMFEGRGYIVDISDFYKQGYCKKWKDLKKAYYKIYLPYIYKYHPPIPFFIVDAVRKGYRMYRRLKKKAIKKNKN</sequence>
<keyword evidence="2" id="KW-0723">Serine/threonine-protein kinase</keyword>
<dbReference type="Gene3D" id="1.10.510.10">
    <property type="entry name" value="Transferase(Phosphotransferase) domain 1"/>
    <property type="match status" value="1"/>
</dbReference>
<accession>A0A6H1P218</accession>
<proteinExistence type="predicted"/>
<feature type="binding site" evidence="1">
    <location>
        <position position="61"/>
    </location>
    <ligand>
        <name>ATP</name>
        <dbReference type="ChEBI" id="CHEBI:30616"/>
    </ligand>
</feature>
<protein>
    <submittedName>
        <fullName evidence="2">Serine/threonine protein kinase</fullName>
    </submittedName>
</protein>
<evidence type="ECO:0000313" key="2">
    <source>
        <dbReference type="EMBL" id="QIZ07492.1"/>
    </source>
</evidence>
<dbReference type="PANTHER" id="PTHR37171">
    <property type="entry name" value="SERINE/THREONINE-PROTEIN KINASE YRZF-RELATED"/>
    <property type="match status" value="1"/>
</dbReference>
<reference evidence="2 3" key="1">
    <citation type="submission" date="2020-04" db="EMBL/GenBank/DDBJ databases">
        <title>Genome-Wide Identification of 5-Methylcytosine Sites in Bacterial Genomes By High-Throughput Sequencing of MspJI Restriction Fragments.</title>
        <authorList>
            <person name="Wu V."/>
        </authorList>
    </citation>
    <scope>NUCLEOTIDE SEQUENCE [LARGE SCALE GENOMIC DNA]</scope>
    <source>
        <strain evidence="2 3">S2</strain>
    </source>
</reference>
<dbReference type="GO" id="GO:0005524">
    <property type="term" value="F:ATP binding"/>
    <property type="evidence" value="ECO:0007669"/>
    <property type="project" value="UniProtKB-UniRule"/>
</dbReference>
<dbReference type="PANTHER" id="PTHR37171:SF1">
    <property type="entry name" value="SERINE_THREONINE-PROTEIN KINASE YRZF-RELATED"/>
    <property type="match status" value="1"/>
</dbReference>
<dbReference type="EMBL" id="CP051128">
    <property type="protein sequence ID" value="QIZ07492.1"/>
    <property type="molecule type" value="Genomic_DNA"/>
</dbReference>
<keyword evidence="2" id="KW-0808">Transferase</keyword>
<reference evidence="2 3" key="2">
    <citation type="submission" date="2020-04" db="EMBL/GenBank/DDBJ databases">
        <authorList>
            <person name="Fomenkov A."/>
            <person name="Anton B.P."/>
            <person name="Roberts R.J."/>
        </authorList>
    </citation>
    <scope>NUCLEOTIDE SEQUENCE [LARGE SCALE GENOMIC DNA]</scope>
    <source>
        <strain evidence="2 3">S2</strain>
    </source>
</reference>